<sequence>MKLLRNELLLSEIDGKYWIPSTPKVPNSSKYNVTVRKPSVEVSTELHKEIRFSRNSLYFETFIYPVQMEANKTWEVQSSTGRFFVVNEKSKSYGSYPVE</sequence>
<evidence type="ECO:0000313" key="2">
    <source>
        <dbReference type="Proteomes" id="UP001372834"/>
    </source>
</evidence>
<reference evidence="1 2" key="1">
    <citation type="submission" date="2023-10" db="EMBL/GenBank/DDBJ databases">
        <title>Genomes of two closely related lineages of the louse Polyplax serrata with different host specificities.</title>
        <authorList>
            <person name="Martinu J."/>
            <person name="Tarabai H."/>
            <person name="Stefka J."/>
            <person name="Hypsa V."/>
        </authorList>
    </citation>
    <scope>NUCLEOTIDE SEQUENCE [LARGE SCALE GENOMIC DNA]</scope>
    <source>
        <strain evidence="1">HR10_N</strain>
    </source>
</reference>
<protein>
    <submittedName>
        <fullName evidence="1">Uncharacterized protein</fullName>
    </submittedName>
</protein>
<proteinExistence type="predicted"/>
<evidence type="ECO:0000313" key="1">
    <source>
        <dbReference type="EMBL" id="KAK6628297.1"/>
    </source>
</evidence>
<accession>A0AAN8S4G1</accession>
<name>A0AAN8S4G1_POLSC</name>
<dbReference type="AlphaFoldDB" id="A0AAN8S4G1"/>
<dbReference type="EMBL" id="JAWJWE010000036">
    <property type="protein sequence ID" value="KAK6628297.1"/>
    <property type="molecule type" value="Genomic_DNA"/>
</dbReference>
<gene>
    <name evidence="1" type="ORF">RUM43_002109</name>
</gene>
<comment type="caution">
    <text evidence="1">The sequence shown here is derived from an EMBL/GenBank/DDBJ whole genome shotgun (WGS) entry which is preliminary data.</text>
</comment>
<organism evidence="1 2">
    <name type="scientific">Polyplax serrata</name>
    <name type="common">Common mouse louse</name>
    <dbReference type="NCBI Taxonomy" id="468196"/>
    <lineage>
        <taxon>Eukaryota</taxon>
        <taxon>Metazoa</taxon>
        <taxon>Ecdysozoa</taxon>
        <taxon>Arthropoda</taxon>
        <taxon>Hexapoda</taxon>
        <taxon>Insecta</taxon>
        <taxon>Pterygota</taxon>
        <taxon>Neoptera</taxon>
        <taxon>Paraneoptera</taxon>
        <taxon>Psocodea</taxon>
        <taxon>Troctomorpha</taxon>
        <taxon>Phthiraptera</taxon>
        <taxon>Anoplura</taxon>
        <taxon>Polyplacidae</taxon>
        <taxon>Polyplax</taxon>
    </lineage>
</organism>
<dbReference type="Proteomes" id="UP001372834">
    <property type="component" value="Unassembled WGS sequence"/>
</dbReference>